<name>A0A2T2XKS2_9FIRM</name>
<proteinExistence type="inferred from homology"/>
<dbReference type="PANTHER" id="PTHR30126">
    <property type="entry name" value="HTH-TYPE TRANSCRIPTIONAL REGULATOR"/>
    <property type="match status" value="1"/>
</dbReference>
<dbReference type="Gene3D" id="3.40.190.290">
    <property type="match status" value="1"/>
</dbReference>
<dbReference type="Pfam" id="PF03466">
    <property type="entry name" value="LysR_substrate"/>
    <property type="match status" value="1"/>
</dbReference>
<dbReference type="PRINTS" id="PR00039">
    <property type="entry name" value="HTHLYSR"/>
</dbReference>
<keyword evidence="2" id="KW-0805">Transcription regulation</keyword>
<dbReference type="AlphaFoldDB" id="A0A2T2XKS2"/>
<evidence type="ECO:0000256" key="3">
    <source>
        <dbReference type="ARBA" id="ARBA00023125"/>
    </source>
</evidence>
<evidence type="ECO:0000256" key="1">
    <source>
        <dbReference type="ARBA" id="ARBA00009437"/>
    </source>
</evidence>
<feature type="domain" description="HTH lysR-type" evidence="5">
    <location>
        <begin position="1"/>
        <end position="58"/>
    </location>
</feature>
<dbReference type="InterPro" id="IPR036390">
    <property type="entry name" value="WH_DNA-bd_sf"/>
</dbReference>
<dbReference type="SUPFAM" id="SSF53850">
    <property type="entry name" value="Periplasmic binding protein-like II"/>
    <property type="match status" value="1"/>
</dbReference>
<organism evidence="6 7">
    <name type="scientific">Sulfobacillus benefaciens</name>
    <dbReference type="NCBI Taxonomy" id="453960"/>
    <lineage>
        <taxon>Bacteria</taxon>
        <taxon>Bacillati</taxon>
        <taxon>Bacillota</taxon>
        <taxon>Clostridia</taxon>
        <taxon>Eubacteriales</taxon>
        <taxon>Clostridiales Family XVII. Incertae Sedis</taxon>
        <taxon>Sulfobacillus</taxon>
    </lineage>
</organism>
<dbReference type="InterPro" id="IPR036388">
    <property type="entry name" value="WH-like_DNA-bd_sf"/>
</dbReference>
<dbReference type="FunFam" id="1.10.10.10:FF:000001">
    <property type="entry name" value="LysR family transcriptional regulator"/>
    <property type="match status" value="1"/>
</dbReference>
<dbReference type="Proteomes" id="UP000242972">
    <property type="component" value="Unassembled WGS sequence"/>
</dbReference>
<dbReference type="GO" id="GO:0003700">
    <property type="term" value="F:DNA-binding transcription factor activity"/>
    <property type="evidence" value="ECO:0007669"/>
    <property type="project" value="InterPro"/>
</dbReference>
<comment type="similarity">
    <text evidence="1">Belongs to the LysR transcriptional regulatory family.</text>
</comment>
<evidence type="ECO:0000313" key="7">
    <source>
        <dbReference type="Proteomes" id="UP000242972"/>
    </source>
</evidence>
<accession>A0A2T2XKS2</accession>
<dbReference type="InterPro" id="IPR000847">
    <property type="entry name" value="LysR_HTH_N"/>
</dbReference>
<evidence type="ECO:0000313" key="6">
    <source>
        <dbReference type="EMBL" id="PSR35090.1"/>
    </source>
</evidence>
<sequence length="298" mass="32460">MNFEDLEIFCAIAFSGSLSRAGHSLNLSQPTVTRRLQNLEQQLGTTLVDRSLSPVHLTPQGILMLEFSQSVLAHFKDLKNALNREKVVSGTINVATSTVHAKSLVLPQMANFLRLYPEVQVQVSVMDSTKVLTALRSEAADVGFVGMKPNSEQWEAESIGEDEIVLVVPDVPGFSQLQSPLPLAVLKDIPFVQRELGSGTWDTVISELKKRGFTTNFRVVCQVDSNEAVVQTVATGIGVGFASQKVVQLVASRNVRTVTLEGGPITRKLYVVTKSGNELSEAANLFIRYVKSGHIPTV</sequence>
<dbReference type="PANTHER" id="PTHR30126:SF39">
    <property type="entry name" value="HTH-TYPE TRANSCRIPTIONAL REGULATOR CYSL"/>
    <property type="match status" value="1"/>
</dbReference>
<protein>
    <recommendedName>
        <fullName evidence="5">HTH lysR-type domain-containing protein</fullName>
    </recommendedName>
</protein>
<comment type="caution">
    <text evidence="6">The sequence shown here is derived from an EMBL/GenBank/DDBJ whole genome shotgun (WGS) entry which is preliminary data.</text>
</comment>
<evidence type="ECO:0000256" key="4">
    <source>
        <dbReference type="ARBA" id="ARBA00023163"/>
    </source>
</evidence>
<keyword evidence="3" id="KW-0238">DNA-binding</keyword>
<gene>
    <name evidence="6" type="ORF">C7B46_02765</name>
</gene>
<evidence type="ECO:0000259" key="5">
    <source>
        <dbReference type="PROSITE" id="PS50931"/>
    </source>
</evidence>
<dbReference type="Gene3D" id="1.10.10.10">
    <property type="entry name" value="Winged helix-like DNA-binding domain superfamily/Winged helix DNA-binding domain"/>
    <property type="match status" value="1"/>
</dbReference>
<keyword evidence="4" id="KW-0804">Transcription</keyword>
<dbReference type="PROSITE" id="PS50931">
    <property type="entry name" value="HTH_LYSR"/>
    <property type="match status" value="1"/>
</dbReference>
<dbReference type="InterPro" id="IPR005119">
    <property type="entry name" value="LysR_subst-bd"/>
</dbReference>
<dbReference type="EMBL" id="PXYW01000004">
    <property type="protein sequence ID" value="PSR35090.1"/>
    <property type="molecule type" value="Genomic_DNA"/>
</dbReference>
<reference evidence="6 7" key="1">
    <citation type="journal article" date="2014" name="BMC Genomics">
        <title>Comparison of environmental and isolate Sulfobacillus genomes reveals diverse carbon, sulfur, nitrogen, and hydrogen metabolisms.</title>
        <authorList>
            <person name="Justice N.B."/>
            <person name="Norman A."/>
            <person name="Brown C.T."/>
            <person name="Singh A."/>
            <person name="Thomas B.C."/>
            <person name="Banfield J.F."/>
        </authorList>
    </citation>
    <scope>NUCLEOTIDE SEQUENCE [LARGE SCALE GENOMIC DNA]</scope>
    <source>
        <strain evidence="6">AMDSBA4</strain>
    </source>
</reference>
<dbReference type="GO" id="GO:0000976">
    <property type="term" value="F:transcription cis-regulatory region binding"/>
    <property type="evidence" value="ECO:0007669"/>
    <property type="project" value="TreeGrafter"/>
</dbReference>
<dbReference type="Pfam" id="PF00126">
    <property type="entry name" value="HTH_1"/>
    <property type="match status" value="1"/>
</dbReference>
<dbReference type="SUPFAM" id="SSF46785">
    <property type="entry name" value="Winged helix' DNA-binding domain"/>
    <property type="match status" value="1"/>
</dbReference>
<evidence type="ECO:0000256" key="2">
    <source>
        <dbReference type="ARBA" id="ARBA00023015"/>
    </source>
</evidence>